<dbReference type="EMBL" id="ML978127">
    <property type="protein sequence ID" value="KAF2097988.1"/>
    <property type="molecule type" value="Genomic_DNA"/>
</dbReference>
<feature type="transmembrane region" description="Helical" evidence="7">
    <location>
        <begin position="73"/>
        <end position="95"/>
    </location>
</feature>
<feature type="transmembrane region" description="Helical" evidence="7">
    <location>
        <begin position="507"/>
        <end position="528"/>
    </location>
</feature>
<evidence type="ECO:0000256" key="2">
    <source>
        <dbReference type="ARBA" id="ARBA00006279"/>
    </source>
</evidence>
<evidence type="ECO:0000256" key="6">
    <source>
        <dbReference type="ARBA" id="ARBA00023136"/>
    </source>
</evidence>
<name>A0A9P4IES6_9PEZI</name>
<comment type="caution">
    <text evidence="8">The sequence shown here is derived from an EMBL/GenBank/DDBJ whole genome shotgun (WGS) entry which is preliminary data.</text>
</comment>
<evidence type="ECO:0000313" key="8">
    <source>
        <dbReference type="EMBL" id="KAF2097988.1"/>
    </source>
</evidence>
<feature type="transmembrane region" description="Helical" evidence="7">
    <location>
        <begin position="38"/>
        <end position="61"/>
    </location>
</feature>
<comment type="function">
    <text evidence="7">May be involved in iron transport and iron homeostasis.</text>
</comment>
<dbReference type="Pfam" id="PF06963">
    <property type="entry name" value="FPN1"/>
    <property type="match status" value="2"/>
</dbReference>
<dbReference type="PANTHER" id="PTHR11660:SF57">
    <property type="entry name" value="SOLUTE CARRIER FAMILY 40 MEMBER"/>
    <property type="match status" value="1"/>
</dbReference>
<dbReference type="Proteomes" id="UP000799772">
    <property type="component" value="Unassembled WGS sequence"/>
</dbReference>
<dbReference type="SUPFAM" id="SSF103473">
    <property type="entry name" value="MFS general substrate transporter"/>
    <property type="match status" value="1"/>
</dbReference>
<proteinExistence type="inferred from homology"/>
<feature type="transmembrane region" description="Helical" evidence="7">
    <location>
        <begin position="285"/>
        <end position="311"/>
    </location>
</feature>
<comment type="subcellular location">
    <subcellularLocation>
        <location evidence="1 7">Membrane</location>
        <topology evidence="1 7">Multi-pass membrane protein</topology>
    </subcellularLocation>
</comment>
<dbReference type="PANTHER" id="PTHR11660">
    <property type="entry name" value="SOLUTE CARRIER FAMILY 40 MEMBER"/>
    <property type="match status" value="1"/>
</dbReference>
<gene>
    <name evidence="8" type="ORF">NA57DRAFT_40258</name>
</gene>
<evidence type="ECO:0000256" key="5">
    <source>
        <dbReference type="ARBA" id="ARBA00022989"/>
    </source>
</evidence>
<dbReference type="GO" id="GO:0016020">
    <property type="term" value="C:membrane"/>
    <property type="evidence" value="ECO:0007669"/>
    <property type="project" value="UniProtKB-SubCell"/>
</dbReference>
<keyword evidence="9" id="KW-1185">Reference proteome</keyword>
<sequence length="554" mass="60081">MNRRQAFSLYVCHALSTWNARSYEFAAVLFTAAAFPEGLRAASFVGIANSIAAILFGSAIGRWIDRGQSRLRTLLTTILINHAAVIAACTMWLLIVQGAANDADDDRNAEVQDIINTSILTGTPKIMFFLILLGLGVVESVSRKANLISIERDWVPVLAPPTVAEGYDLTHVNAIMGMIDMMCKMVAPIVVSQLIAIVSSKAAALILAVANAIPFGLEILAAKNLWRANTALRAEKENLKDSDNMHPGQMQENISEAWAQQPVVWVFDVALSYMDNLQLYFESEVWAPSLAMCITHGSILSVTGVTVVFFLDSGYSLQLVTIAETVSAFFELSSTLITPFAVHAISKTTDARLAADIPLMSVEDVGRLDEDSGDVNNGSTKSSPVVNTAITHTGLYGISTMCLILISTIPALFYLTSQLSYPIPRSETKHGSPTFHSYPFATVIILSCLAISRLGRGIFSLSTQQLGQSRVASEHRSSFAGVEVGFVSLLGLAHNVASAVFSEPKEFGILATGSWISLACSAALYIWWLRREGVQFAWWNAGGKRKYQQLEGDD</sequence>
<keyword evidence="6 7" id="KW-0472">Membrane</keyword>
<keyword evidence="5 7" id="KW-1133">Transmembrane helix</keyword>
<comment type="caution">
    <text evidence="7">Lacks conserved residue(s) required for the propagation of feature annotation.</text>
</comment>
<dbReference type="OrthoDB" id="648861at2759"/>
<reference evidence="8" key="1">
    <citation type="journal article" date="2020" name="Stud. Mycol.">
        <title>101 Dothideomycetes genomes: a test case for predicting lifestyles and emergence of pathogens.</title>
        <authorList>
            <person name="Haridas S."/>
            <person name="Albert R."/>
            <person name="Binder M."/>
            <person name="Bloem J."/>
            <person name="Labutti K."/>
            <person name="Salamov A."/>
            <person name="Andreopoulos B."/>
            <person name="Baker S."/>
            <person name="Barry K."/>
            <person name="Bills G."/>
            <person name="Bluhm B."/>
            <person name="Cannon C."/>
            <person name="Castanera R."/>
            <person name="Culley D."/>
            <person name="Daum C."/>
            <person name="Ezra D."/>
            <person name="Gonzalez J."/>
            <person name="Henrissat B."/>
            <person name="Kuo A."/>
            <person name="Liang C."/>
            <person name="Lipzen A."/>
            <person name="Lutzoni F."/>
            <person name="Magnuson J."/>
            <person name="Mondo S."/>
            <person name="Nolan M."/>
            <person name="Ohm R."/>
            <person name="Pangilinan J."/>
            <person name="Park H.-J."/>
            <person name="Ramirez L."/>
            <person name="Alfaro M."/>
            <person name="Sun H."/>
            <person name="Tritt A."/>
            <person name="Yoshinaga Y."/>
            <person name="Zwiers L.-H."/>
            <person name="Turgeon B."/>
            <person name="Goodwin S."/>
            <person name="Spatafora J."/>
            <person name="Crous P."/>
            <person name="Grigoriev I."/>
        </authorList>
    </citation>
    <scope>NUCLEOTIDE SEQUENCE</scope>
    <source>
        <strain evidence="8">CBS 133067</strain>
    </source>
</reference>
<feature type="transmembrane region" description="Helical" evidence="7">
    <location>
        <begin position="395"/>
        <end position="415"/>
    </location>
</feature>
<evidence type="ECO:0000256" key="1">
    <source>
        <dbReference type="ARBA" id="ARBA00004141"/>
    </source>
</evidence>
<evidence type="ECO:0000256" key="4">
    <source>
        <dbReference type="ARBA" id="ARBA00022692"/>
    </source>
</evidence>
<dbReference type="GO" id="GO:0005381">
    <property type="term" value="F:iron ion transmembrane transporter activity"/>
    <property type="evidence" value="ECO:0007669"/>
    <property type="project" value="UniProtKB-UniRule"/>
</dbReference>
<organism evidence="8 9">
    <name type="scientific">Rhizodiscina lignyota</name>
    <dbReference type="NCBI Taxonomy" id="1504668"/>
    <lineage>
        <taxon>Eukaryota</taxon>
        <taxon>Fungi</taxon>
        <taxon>Dikarya</taxon>
        <taxon>Ascomycota</taxon>
        <taxon>Pezizomycotina</taxon>
        <taxon>Dothideomycetes</taxon>
        <taxon>Pleosporomycetidae</taxon>
        <taxon>Aulographales</taxon>
        <taxon>Rhizodiscinaceae</taxon>
        <taxon>Rhizodiscina</taxon>
    </lineage>
</organism>
<evidence type="ECO:0000313" key="9">
    <source>
        <dbReference type="Proteomes" id="UP000799772"/>
    </source>
</evidence>
<feature type="transmembrane region" description="Helical" evidence="7">
    <location>
        <begin position="186"/>
        <end position="210"/>
    </location>
</feature>
<dbReference type="InterPro" id="IPR036259">
    <property type="entry name" value="MFS_trans_sf"/>
</dbReference>
<evidence type="ECO:0000256" key="7">
    <source>
        <dbReference type="RuleBase" id="RU365065"/>
    </source>
</evidence>
<feature type="transmembrane region" description="Helical" evidence="7">
    <location>
        <begin position="115"/>
        <end position="138"/>
    </location>
</feature>
<dbReference type="AlphaFoldDB" id="A0A9P4IES6"/>
<protein>
    <recommendedName>
        <fullName evidence="7">Solute carrier family 40 member</fullName>
    </recommendedName>
</protein>
<feature type="transmembrane region" description="Helical" evidence="7">
    <location>
        <begin position="480"/>
        <end position="501"/>
    </location>
</feature>
<comment type="similarity">
    <text evidence="2 7">Belongs to the ferroportin (FP) (TC 2.A.100) family. SLC40A subfamily.</text>
</comment>
<feature type="transmembrane region" description="Helical" evidence="7">
    <location>
        <begin position="435"/>
        <end position="459"/>
    </location>
</feature>
<keyword evidence="4 7" id="KW-0812">Transmembrane</keyword>
<accession>A0A9P4IES6</accession>
<evidence type="ECO:0000256" key="3">
    <source>
        <dbReference type="ARBA" id="ARBA00022448"/>
    </source>
</evidence>
<keyword evidence="3 7" id="KW-0813">Transport</keyword>
<keyword evidence="7" id="KW-0406">Ion transport</keyword>
<dbReference type="InterPro" id="IPR009716">
    <property type="entry name" value="Ferroportin-1"/>
</dbReference>